<dbReference type="RefSeq" id="WP_184972196.1">
    <property type="nucleotide sequence ID" value="NZ_JACHIN010000016.1"/>
</dbReference>
<proteinExistence type="predicted"/>
<reference evidence="1 2" key="1">
    <citation type="submission" date="2020-08" db="EMBL/GenBank/DDBJ databases">
        <title>Genomic Encyclopedia of Type Strains, Phase IV (KMG-IV): sequencing the most valuable type-strain genomes for metagenomic binning, comparative biology and taxonomic classification.</title>
        <authorList>
            <person name="Goeker M."/>
        </authorList>
    </citation>
    <scope>NUCLEOTIDE SEQUENCE [LARGE SCALE GENOMIC DNA]</scope>
    <source>
        <strain evidence="1 2">DSM 45385</strain>
    </source>
</reference>
<dbReference type="Proteomes" id="UP000568380">
    <property type="component" value="Unassembled WGS sequence"/>
</dbReference>
<name>A0A7W8ABV1_9ACTN</name>
<accession>A0A7W8ABV1</accession>
<protein>
    <submittedName>
        <fullName evidence="1">Putative nucleic acid-binding Zn-ribbon protein</fullName>
    </submittedName>
</protein>
<keyword evidence="2" id="KW-1185">Reference proteome</keyword>
<dbReference type="EMBL" id="JACHIN010000016">
    <property type="protein sequence ID" value="MBB5083263.1"/>
    <property type="molecule type" value="Genomic_DNA"/>
</dbReference>
<evidence type="ECO:0000313" key="2">
    <source>
        <dbReference type="Proteomes" id="UP000568380"/>
    </source>
</evidence>
<sequence length="72" mass="8297">MTIKDELQQVDDDLAKLRQTALELREQIGDMGATDQVERSQLLEMADGQDRLIVELQGRRDDLARRLQQETS</sequence>
<comment type="caution">
    <text evidence="1">The sequence shown here is derived from an EMBL/GenBank/DDBJ whole genome shotgun (WGS) entry which is preliminary data.</text>
</comment>
<evidence type="ECO:0000313" key="1">
    <source>
        <dbReference type="EMBL" id="MBB5083263.1"/>
    </source>
</evidence>
<organism evidence="1 2">
    <name type="scientific">Nonomuraea endophytica</name>
    <dbReference type="NCBI Taxonomy" id="714136"/>
    <lineage>
        <taxon>Bacteria</taxon>
        <taxon>Bacillati</taxon>
        <taxon>Actinomycetota</taxon>
        <taxon>Actinomycetes</taxon>
        <taxon>Streptosporangiales</taxon>
        <taxon>Streptosporangiaceae</taxon>
        <taxon>Nonomuraea</taxon>
    </lineage>
</organism>
<dbReference type="AlphaFoldDB" id="A0A7W8ABV1"/>
<gene>
    <name evidence="1" type="ORF">HNR40_008766</name>
</gene>